<protein>
    <submittedName>
        <fullName evidence="2">Uncharacterized protein</fullName>
    </submittedName>
</protein>
<proteinExistence type="predicted"/>
<name>A0A0E9U228_ANGAN</name>
<evidence type="ECO:0000256" key="1">
    <source>
        <dbReference type="SAM" id="MobiDB-lite"/>
    </source>
</evidence>
<organism evidence="2">
    <name type="scientific">Anguilla anguilla</name>
    <name type="common">European freshwater eel</name>
    <name type="synonym">Muraena anguilla</name>
    <dbReference type="NCBI Taxonomy" id="7936"/>
    <lineage>
        <taxon>Eukaryota</taxon>
        <taxon>Metazoa</taxon>
        <taxon>Chordata</taxon>
        <taxon>Craniata</taxon>
        <taxon>Vertebrata</taxon>
        <taxon>Euteleostomi</taxon>
        <taxon>Actinopterygii</taxon>
        <taxon>Neopterygii</taxon>
        <taxon>Teleostei</taxon>
        <taxon>Anguilliformes</taxon>
        <taxon>Anguillidae</taxon>
        <taxon>Anguilla</taxon>
    </lineage>
</organism>
<dbReference type="EMBL" id="GBXM01048800">
    <property type="protein sequence ID" value="JAH59777.1"/>
    <property type="molecule type" value="Transcribed_RNA"/>
</dbReference>
<accession>A0A0E9U228</accession>
<dbReference type="AlphaFoldDB" id="A0A0E9U228"/>
<reference evidence="2" key="1">
    <citation type="submission" date="2014-11" db="EMBL/GenBank/DDBJ databases">
        <authorList>
            <person name="Amaro Gonzalez C."/>
        </authorList>
    </citation>
    <scope>NUCLEOTIDE SEQUENCE</scope>
</reference>
<sequence>MQIHCRTLNDRKKSGPHGAVLQMRG</sequence>
<feature type="region of interest" description="Disordered" evidence="1">
    <location>
        <begin position="1"/>
        <end position="25"/>
    </location>
</feature>
<reference evidence="2" key="2">
    <citation type="journal article" date="2015" name="Fish Shellfish Immunol.">
        <title>Early steps in the European eel (Anguilla anguilla)-Vibrio vulnificus interaction in the gills: Role of the RtxA13 toxin.</title>
        <authorList>
            <person name="Callol A."/>
            <person name="Pajuelo D."/>
            <person name="Ebbesson L."/>
            <person name="Teles M."/>
            <person name="MacKenzie S."/>
            <person name="Amaro C."/>
        </authorList>
    </citation>
    <scope>NUCLEOTIDE SEQUENCE</scope>
</reference>
<evidence type="ECO:0000313" key="2">
    <source>
        <dbReference type="EMBL" id="JAH59777.1"/>
    </source>
</evidence>